<dbReference type="AlphaFoldDB" id="A0A1Y6L5U7"/>
<evidence type="ECO:0000256" key="1">
    <source>
        <dbReference type="SAM" id="MobiDB-lite"/>
    </source>
</evidence>
<feature type="region of interest" description="Disordered" evidence="1">
    <location>
        <begin position="100"/>
        <end position="150"/>
    </location>
</feature>
<evidence type="ECO:0000313" key="3">
    <source>
        <dbReference type="Proteomes" id="UP000215453"/>
    </source>
</evidence>
<gene>
    <name evidence="2" type="ORF">ZT1A5_G1329</name>
</gene>
<reference evidence="2 3" key="1">
    <citation type="submission" date="2016-10" db="EMBL/GenBank/DDBJ databases">
        <authorList>
            <person name="Varghese N."/>
        </authorList>
    </citation>
    <scope>NUCLEOTIDE SEQUENCE [LARGE SCALE GENOMIC DNA]</scope>
</reference>
<dbReference type="Proteomes" id="UP000215453">
    <property type="component" value="Chromosome 1"/>
</dbReference>
<dbReference type="EMBL" id="LT882676">
    <property type="protein sequence ID" value="SMY19894.1"/>
    <property type="molecule type" value="Genomic_DNA"/>
</dbReference>
<organism evidence="2 3">
    <name type="scientific">Zymoseptoria tritici ST99CH_1A5</name>
    <dbReference type="NCBI Taxonomy" id="1276529"/>
    <lineage>
        <taxon>Eukaryota</taxon>
        <taxon>Fungi</taxon>
        <taxon>Dikarya</taxon>
        <taxon>Ascomycota</taxon>
        <taxon>Pezizomycotina</taxon>
        <taxon>Dothideomycetes</taxon>
        <taxon>Dothideomycetidae</taxon>
        <taxon>Mycosphaerellales</taxon>
        <taxon>Mycosphaerellaceae</taxon>
        <taxon>Zymoseptoria</taxon>
    </lineage>
</organism>
<feature type="compositionally biased region" description="Polar residues" evidence="1">
    <location>
        <begin position="125"/>
        <end position="150"/>
    </location>
</feature>
<accession>A0A1Y6L5U7</accession>
<name>A0A1Y6L5U7_ZYMTR</name>
<proteinExistence type="predicted"/>
<sequence>MTKEFDSCHRTSFTLTPAIFHPSIPSSLVTSEGSFRRVFHCLSLHISDQILTYGDKAPPHRTTKIPANDVVCVYRLSNTELDSFLPPATTHTVVVLPSPPPHHHTHHGTAFGPRTRWTRPKPQLNIPSTRPTSYQRLPRKSNQLVTSSATATSPVRTKIFTFAEPQVPTTTNHSTGIWTELLF</sequence>
<protein>
    <submittedName>
        <fullName evidence="2">Uncharacterized protein</fullName>
    </submittedName>
</protein>
<evidence type="ECO:0000313" key="2">
    <source>
        <dbReference type="EMBL" id="SMY19894.1"/>
    </source>
</evidence>